<accession>A0A8S1N5H4</accession>
<dbReference type="EMBL" id="CAJJDN010000051">
    <property type="protein sequence ID" value="CAD8087276.1"/>
    <property type="molecule type" value="Genomic_DNA"/>
</dbReference>
<evidence type="ECO:0000313" key="3">
    <source>
        <dbReference type="EMBL" id="CAD8087282.1"/>
    </source>
</evidence>
<keyword evidence="1" id="KW-1133">Transmembrane helix</keyword>
<evidence type="ECO:0000313" key="4">
    <source>
        <dbReference type="Proteomes" id="UP000692954"/>
    </source>
</evidence>
<comment type="caution">
    <text evidence="3">The sequence shown here is derived from an EMBL/GenBank/DDBJ whole genome shotgun (WGS) entry which is preliminary data.</text>
</comment>
<reference evidence="3" key="1">
    <citation type="submission" date="2021-01" db="EMBL/GenBank/DDBJ databases">
        <authorList>
            <consortium name="Genoscope - CEA"/>
            <person name="William W."/>
        </authorList>
    </citation>
    <scope>NUCLEOTIDE SEQUENCE</scope>
</reference>
<dbReference type="Proteomes" id="UP000692954">
    <property type="component" value="Unassembled WGS sequence"/>
</dbReference>
<protein>
    <recommendedName>
        <fullName evidence="5">Transmembrane protein</fullName>
    </recommendedName>
</protein>
<dbReference type="OrthoDB" id="318922at2759"/>
<gene>
    <name evidence="2" type="ORF">PSON_ATCC_30995.1.T0510099</name>
    <name evidence="3" type="ORF">PSON_ATCC_30995.1.T0510102</name>
</gene>
<evidence type="ECO:0000256" key="1">
    <source>
        <dbReference type="SAM" id="Phobius"/>
    </source>
</evidence>
<proteinExistence type="predicted"/>
<sequence>MIDHPKISLVFSSNNIIAVINIKQSVIKISLHNINKFIILILNGNFVASKVTVIIYVITKMVIHIFCQLFNKIIQLVNTNFFVSQNRLKFLLKKAFVYNPFNQPNTQEQFNKKLSLIQILQIFKKIKCQDCITK</sequence>
<keyword evidence="4" id="KW-1185">Reference proteome</keyword>
<evidence type="ECO:0008006" key="5">
    <source>
        <dbReference type="Google" id="ProtNLM"/>
    </source>
</evidence>
<feature type="transmembrane region" description="Helical" evidence="1">
    <location>
        <begin position="37"/>
        <end position="58"/>
    </location>
</feature>
<organism evidence="3 4">
    <name type="scientific">Paramecium sonneborni</name>
    <dbReference type="NCBI Taxonomy" id="65129"/>
    <lineage>
        <taxon>Eukaryota</taxon>
        <taxon>Sar</taxon>
        <taxon>Alveolata</taxon>
        <taxon>Ciliophora</taxon>
        <taxon>Intramacronucleata</taxon>
        <taxon>Oligohymenophorea</taxon>
        <taxon>Peniculida</taxon>
        <taxon>Parameciidae</taxon>
        <taxon>Paramecium</taxon>
    </lineage>
</organism>
<dbReference type="AlphaFoldDB" id="A0A8S1N5H4"/>
<keyword evidence="1" id="KW-0812">Transmembrane</keyword>
<keyword evidence="1" id="KW-0472">Membrane</keyword>
<name>A0A8S1N5H4_9CILI</name>
<evidence type="ECO:0000313" key="2">
    <source>
        <dbReference type="EMBL" id="CAD8087276.1"/>
    </source>
</evidence>
<dbReference type="EMBL" id="CAJJDN010000051">
    <property type="protein sequence ID" value="CAD8087282.1"/>
    <property type="molecule type" value="Genomic_DNA"/>
</dbReference>